<gene>
    <name evidence="1" type="ORF">G0Q06_09680</name>
</gene>
<evidence type="ECO:0000313" key="1">
    <source>
        <dbReference type="EMBL" id="NDV62719.1"/>
    </source>
</evidence>
<dbReference type="EMBL" id="JAAGNX010000002">
    <property type="protein sequence ID" value="NDV62719.1"/>
    <property type="molecule type" value="Genomic_DNA"/>
</dbReference>
<dbReference type="SUPFAM" id="SSF48239">
    <property type="entry name" value="Terpenoid cyclases/Protein prenyltransferases"/>
    <property type="match status" value="1"/>
</dbReference>
<keyword evidence="2" id="KW-1185">Reference proteome</keyword>
<accession>A0A6B2M3D8</accession>
<dbReference type="Proteomes" id="UP000478417">
    <property type="component" value="Unassembled WGS sequence"/>
</dbReference>
<protein>
    <recommendedName>
        <fullName evidence="3">Alpha-2-macroglobulin domain-containing protein</fullName>
    </recommendedName>
</protein>
<sequence length="1701" mass="187794">MMQRLSRSVSFLLFCLPVLLPTACFGVSYDEWLRSWEDISAQEDLSSSGQLIEQTRLLKEAISADFPVNEELWGLIAEVLEQWETSADIQEARDSYVSLIKAVCLKAEGPDLEVPDEPALRSFLQRALSLSETNAEEGAFLLFVAESWIRSSSVSTALLRRAESLLQQSVILLENEPPLDAVHFRLGQLYQRLGAGIDAARAASEGAVFLSKAVSHFELVTGMAFARAYFKEAATEALSVLLQPQLEIKLNQRFLPGDDVRLVMRSRNLESVTVSLIAMPAGEEWIPRALEGLRQVLAIDPDPTQIRFEKTFSTRGRFTHDWREREIRLDSNLVGGWYGIRLEGGGIAIDDLLLISPLEVGAFPRQDGGLLLWVSDGETGQPVPGASASVLASDGSILASAVSTLDGIIKLDSEGLEDWQEVHFMAGPNPAHLRRVDLPEPESQIPWIVTNPSEIQPGGTFHWALLGIDPSILQAFEAGPVFHLPGGIKIQAEPVAEGPGWLSGSLQVPTGLTNGGPIYVDLSPEIRIFAGHVRLNRAYSLDLEVSGEQLSGTANLYHASSPLGVSINPVFGTQAVLPDFIRLRVMQLRRDPVLQRQESLQPLPDLLYESILPFDARSQKENFVELPDLFSGKMIQPLKIEVLPLDSAEPLAEAVIGLVPYRRLVELSLSEQIVDAGTAPVISLVQKNPDQSDRRSTEGDLVVYRETWQNRYIHRRRGTPLSESEYQALPDRSLLGAAKTDYRLLEEGFIREEMQRIPVEISDGINTVAVQLEQSGYYNIEFSGREVDTVASYPEGPLELWVVPDSGDLRTFRSEQPRLVMESGPDGFLQILILLDRSNAVVLMDLEREDGTTFTKVTKPDHPALYLELEQPEDCGLSAVRALIVGDRQTNFLSGTAVAKSHEDWVLSTESLFGLNPGVEFSWRVLGDEIPSKGPSLWGFYTDNSNSLSPARLRWQKDRQSSDHHHPQTAATFSSRWLPFANPFELESSSESSKEDSIASSLGDPDLFLSVFPEVNRFPITLKPLGPFKQVREVEGTGEFEISGNFPSTAGRWNLTLLSAVGHHDLKVESWLISTELPIRSSINGPEILRLGDRSMLPLTLQNTTERAVTLELKALASDVIQATPLGAPKIALNAGKTDKVQLEILATGVGVDSLDIQVDGPGLSSEAVHSLEVIQSLPRDVFAFKLFPPDGLVIESSFELPGWSDADLIVAPGIGALLPEIWPAIGSIQDPSDELLTKLCEWAMEHVLLHHGELSLDALSISDEALAVILEEQQLESGGWGWFPDGKPDPWLSACITWTLGLFPEVEEPAYQAVLERGHEYLETVLIDESVDLESRLFALRALAMPAFHSDDVRPSRIQARTFLDYLHQQNELSDAHVAILLQVAKAYQFKQEVALLTTELVNRRLKGLRFWPASLVYLALDDTSGSHERLLQALMAISERGPAPSWEQLAGFLNLLVAYYWNGDFFADGEVSVSLPSGFEGKLSLNPDIGGEPILKTPFEPGELMDGQANFNLDMNSALSPVLVAAIGHSSEKEPVLRSMETGSRQFSREFYENTLLQGTRIRSVELDEELSGIHVGDTLRIAFSIDLSEPQALTRLVFPVPGGMQLSADSIGHVWEALPETESLDLPIAKLLRESQPSRTQTLSIGPLPAGRHLFSLSYRALWAGTFDWPECRVINPRTGETFELLGARQIQIFPPKY</sequence>
<proteinExistence type="predicted"/>
<evidence type="ECO:0008006" key="3">
    <source>
        <dbReference type="Google" id="ProtNLM"/>
    </source>
</evidence>
<reference evidence="1 2" key="1">
    <citation type="submission" date="2020-02" db="EMBL/GenBank/DDBJ databases">
        <title>Albibacoteraceae fam. nov., the first described family within the subdivision 4 Verrucomicrobia.</title>
        <authorList>
            <person name="Xi F."/>
        </authorList>
    </citation>
    <scope>NUCLEOTIDE SEQUENCE [LARGE SCALE GENOMIC DNA]</scope>
    <source>
        <strain evidence="1 2">CK1056</strain>
    </source>
</reference>
<name>A0A6B2M3D8_9BACT</name>
<dbReference type="Gene3D" id="1.50.10.20">
    <property type="match status" value="1"/>
</dbReference>
<dbReference type="RefSeq" id="WP_163965096.1">
    <property type="nucleotide sequence ID" value="NZ_JAAGNX010000002.1"/>
</dbReference>
<dbReference type="InterPro" id="IPR008930">
    <property type="entry name" value="Terpenoid_cyclase/PrenylTrfase"/>
</dbReference>
<organism evidence="1 2">
    <name type="scientific">Oceanipulchritudo coccoides</name>
    <dbReference type="NCBI Taxonomy" id="2706888"/>
    <lineage>
        <taxon>Bacteria</taxon>
        <taxon>Pseudomonadati</taxon>
        <taxon>Verrucomicrobiota</taxon>
        <taxon>Opitutia</taxon>
        <taxon>Puniceicoccales</taxon>
        <taxon>Oceanipulchritudinaceae</taxon>
        <taxon>Oceanipulchritudo</taxon>
    </lineage>
</organism>
<comment type="caution">
    <text evidence="1">The sequence shown here is derived from an EMBL/GenBank/DDBJ whole genome shotgun (WGS) entry which is preliminary data.</text>
</comment>
<evidence type="ECO:0000313" key="2">
    <source>
        <dbReference type="Proteomes" id="UP000478417"/>
    </source>
</evidence>